<evidence type="ECO:0000313" key="3">
    <source>
        <dbReference type="Proteomes" id="UP000033881"/>
    </source>
</evidence>
<gene>
    <name evidence="2" type="ORF">UT24_C0020G0009</name>
</gene>
<feature type="domain" description="Methyltransferase type 11" evidence="1">
    <location>
        <begin position="7"/>
        <end position="95"/>
    </location>
</feature>
<dbReference type="Proteomes" id="UP000033881">
    <property type="component" value="Unassembled WGS sequence"/>
</dbReference>
<protein>
    <submittedName>
        <fullName evidence="2">Methyltransferase type 11</fullName>
    </submittedName>
</protein>
<name>A0A0G0QDZ8_9BACT</name>
<sequence>MSKILLLGCGARKEIEIKQKQTVPAEVVTLDWNEDVKSDIVWDLNRRPLPFKDNEFDEVHAYEVLEHIGSQGDAKGFFEEFTEYWRILAPQGILCGSVPHWKSVWASGDPSHKRILPDMIFHFLNQEMYEGCEKTQMTDFRSIWKKSFKMIWSKKKDFRFYFVLQKV</sequence>
<evidence type="ECO:0000259" key="1">
    <source>
        <dbReference type="Pfam" id="PF08241"/>
    </source>
</evidence>
<dbReference type="Gene3D" id="3.40.50.150">
    <property type="entry name" value="Vaccinia Virus protein VP39"/>
    <property type="match status" value="1"/>
</dbReference>
<dbReference type="SUPFAM" id="SSF53335">
    <property type="entry name" value="S-adenosyl-L-methionine-dependent methyltransferases"/>
    <property type="match status" value="1"/>
</dbReference>
<dbReference type="InterPro" id="IPR029063">
    <property type="entry name" value="SAM-dependent_MTases_sf"/>
</dbReference>
<dbReference type="InterPro" id="IPR013216">
    <property type="entry name" value="Methyltransf_11"/>
</dbReference>
<dbReference type="EMBL" id="LBWB01000020">
    <property type="protein sequence ID" value="KKQ99941.1"/>
    <property type="molecule type" value="Genomic_DNA"/>
</dbReference>
<dbReference type="STRING" id="1618574.UT24_C0020G0009"/>
<organism evidence="2 3">
    <name type="scientific">Candidatus Woesebacteria bacterium GW2011_GWB1_39_12</name>
    <dbReference type="NCBI Taxonomy" id="1618574"/>
    <lineage>
        <taxon>Bacteria</taxon>
        <taxon>Candidatus Woeseibacteriota</taxon>
    </lineage>
</organism>
<evidence type="ECO:0000313" key="2">
    <source>
        <dbReference type="EMBL" id="KKQ99941.1"/>
    </source>
</evidence>
<reference evidence="2 3" key="1">
    <citation type="journal article" date="2015" name="Nature">
        <title>rRNA introns, odd ribosomes, and small enigmatic genomes across a large radiation of phyla.</title>
        <authorList>
            <person name="Brown C.T."/>
            <person name="Hug L.A."/>
            <person name="Thomas B.C."/>
            <person name="Sharon I."/>
            <person name="Castelle C.J."/>
            <person name="Singh A."/>
            <person name="Wilkins M.J."/>
            <person name="Williams K.H."/>
            <person name="Banfield J.F."/>
        </authorList>
    </citation>
    <scope>NUCLEOTIDE SEQUENCE [LARGE SCALE GENOMIC DNA]</scope>
</reference>
<comment type="caution">
    <text evidence="2">The sequence shown here is derived from an EMBL/GenBank/DDBJ whole genome shotgun (WGS) entry which is preliminary data.</text>
</comment>
<keyword evidence="2" id="KW-0808">Transferase</keyword>
<dbReference type="GO" id="GO:0008757">
    <property type="term" value="F:S-adenosylmethionine-dependent methyltransferase activity"/>
    <property type="evidence" value="ECO:0007669"/>
    <property type="project" value="InterPro"/>
</dbReference>
<dbReference type="Pfam" id="PF08241">
    <property type="entry name" value="Methyltransf_11"/>
    <property type="match status" value="1"/>
</dbReference>
<proteinExistence type="predicted"/>
<dbReference type="GO" id="GO:0032259">
    <property type="term" value="P:methylation"/>
    <property type="evidence" value="ECO:0007669"/>
    <property type="project" value="UniProtKB-KW"/>
</dbReference>
<accession>A0A0G0QDZ8</accession>
<dbReference type="AlphaFoldDB" id="A0A0G0QDZ8"/>
<keyword evidence="2" id="KW-0489">Methyltransferase</keyword>